<dbReference type="AlphaFoldDB" id="C9LYG3"/>
<sequence>MIYCNQQEQKGFPIVMKGEITMNRKEHAFIRFGDDRIRLDSIEGYGIRTIPRYFVRNEAHSEVDKRSYEGAFELYMYDDEPDKNASPMLDITGYPVLMDGMAVREGHLPPQAFDVQKACALYVRGKQMGGGWSESSTVLYKEGECGFDIHAKLVELDGLLLD</sequence>
<reference evidence="1 2" key="1">
    <citation type="submission" date="2009-09" db="EMBL/GenBank/DDBJ databases">
        <authorList>
            <person name="Weinstock G."/>
            <person name="Sodergren E."/>
            <person name="Clifton S."/>
            <person name="Fulton L."/>
            <person name="Fulton B."/>
            <person name="Courtney L."/>
            <person name="Fronick C."/>
            <person name="Harrison M."/>
            <person name="Strong C."/>
            <person name="Farmer C."/>
            <person name="Delahaunty K."/>
            <person name="Markovic C."/>
            <person name="Hall O."/>
            <person name="Minx P."/>
            <person name="Tomlinson C."/>
            <person name="Mitreva M."/>
            <person name="Nelson J."/>
            <person name="Hou S."/>
            <person name="Wollam A."/>
            <person name="Pepin K.H."/>
            <person name="Johnson M."/>
            <person name="Bhonagiri V."/>
            <person name="Nash W.E."/>
            <person name="Warren W."/>
            <person name="Chinwalla A."/>
            <person name="Mardis E.R."/>
            <person name="Wilson R.K."/>
        </authorList>
    </citation>
    <scope>NUCLEOTIDE SEQUENCE [LARGE SCALE GENOMIC DNA]</scope>
    <source>
        <strain evidence="2">ATCC 35185 / DSM 20758 / VPI D19B-28</strain>
    </source>
</reference>
<comment type="caution">
    <text evidence="1">The sequence shown here is derived from an EMBL/GenBank/DDBJ whole genome shotgun (WGS) entry which is preliminary data.</text>
</comment>
<proteinExistence type="predicted"/>
<dbReference type="Proteomes" id="UP000003505">
    <property type="component" value="Unassembled WGS sequence"/>
</dbReference>
<accession>C9LYG3</accession>
<organism evidence="1 2">
    <name type="scientific">Selenomonas sputigena (strain ATCC 35185 / DSM 20758 / CCUG 44933 / VPI D19B-28)</name>
    <dbReference type="NCBI Taxonomy" id="546271"/>
    <lineage>
        <taxon>Bacteria</taxon>
        <taxon>Bacillati</taxon>
        <taxon>Bacillota</taxon>
        <taxon>Negativicutes</taxon>
        <taxon>Selenomonadales</taxon>
        <taxon>Selenomonadaceae</taxon>
        <taxon>Selenomonas</taxon>
    </lineage>
</organism>
<protein>
    <submittedName>
        <fullName evidence="1">Uncharacterized protein</fullName>
    </submittedName>
</protein>
<evidence type="ECO:0000313" key="1">
    <source>
        <dbReference type="EMBL" id="EEX76092.1"/>
    </source>
</evidence>
<dbReference type="STRING" id="546271.Selsp_2103"/>
<name>C9LYG3_SELS3</name>
<gene>
    <name evidence="1" type="ORF">SELSPUOL_02524</name>
</gene>
<dbReference type="EMBL" id="ACKP02000053">
    <property type="protein sequence ID" value="EEX76092.1"/>
    <property type="molecule type" value="Genomic_DNA"/>
</dbReference>
<evidence type="ECO:0000313" key="2">
    <source>
        <dbReference type="Proteomes" id="UP000003505"/>
    </source>
</evidence>